<evidence type="ECO:0000313" key="3">
    <source>
        <dbReference type="Proteomes" id="UP000238348"/>
    </source>
</evidence>
<dbReference type="AlphaFoldDB" id="A0A2L0F845"/>
<reference evidence="2 3" key="1">
    <citation type="submission" date="2015-09" db="EMBL/GenBank/DDBJ databases">
        <title>Sorangium comparison.</title>
        <authorList>
            <person name="Zaburannyi N."/>
            <person name="Bunk B."/>
            <person name="Overmann J."/>
            <person name="Mueller R."/>
        </authorList>
    </citation>
    <scope>NUCLEOTIDE SEQUENCE [LARGE SCALE GENOMIC DNA]</scope>
    <source>
        <strain evidence="2 3">So ce26</strain>
    </source>
</reference>
<dbReference type="Proteomes" id="UP000238348">
    <property type="component" value="Chromosome"/>
</dbReference>
<evidence type="ECO:0000313" key="2">
    <source>
        <dbReference type="EMBL" id="AUX47599.1"/>
    </source>
</evidence>
<proteinExistence type="predicted"/>
<feature type="region of interest" description="Disordered" evidence="1">
    <location>
        <begin position="1"/>
        <end position="52"/>
    </location>
</feature>
<organism evidence="2 3">
    <name type="scientific">Sorangium cellulosum</name>
    <name type="common">Polyangium cellulosum</name>
    <dbReference type="NCBI Taxonomy" id="56"/>
    <lineage>
        <taxon>Bacteria</taxon>
        <taxon>Pseudomonadati</taxon>
        <taxon>Myxococcota</taxon>
        <taxon>Polyangia</taxon>
        <taxon>Polyangiales</taxon>
        <taxon>Polyangiaceae</taxon>
        <taxon>Sorangium</taxon>
    </lineage>
</organism>
<gene>
    <name evidence="2" type="ORF">SOCE26_091210</name>
</gene>
<evidence type="ECO:0000256" key="1">
    <source>
        <dbReference type="SAM" id="MobiDB-lite"/>
    </source>
</evidence>
<accession>A0A2L0F845</accession>
<dbReference type="EMBL" id="CP012673">
    <property type="protein sequence ID" value="AUX47599.1"/>
    <property type="molecule type" value="Genomic_DNA"/>
</dbReference>
<protein>
    <submittedName>
        <fullName evidence="2">Uncharacterized protein</fullName>
    </submittedName>
</protein>
<sequence>MGCAGRPAGLRRTAAQVPAHRVGSSRRLPDMSVRAARTGRPASGIARDAGEL</sequence>
<name>A0A2L0F845_SORCE</name>